<keyword evidence="2" id="KW-1185">Reference proteome</keyword>
<organism evidence="1 2">
    <name type="scientific">Laspinema palackyanum D2a</name>
    <dbReference type="NCBI Taxonomy" id="2953684"/>
    <lineage>
        <taxon>Bacteria</taxon>
        <taxon>Bacillati</taxon>
        <taxon>Cyanobacteriota</taxon>
        <taxon>Cyanophyceae</taxon>
        <taxon>Oscillatoriophycideae</taxon>
        <taxon>Oscillatoriales</taxon>
        <taxon>Laspinemataceae</taxon>
        <taxon>Laspinema</taxon>
        <taxon>Laspinema palackyanum</taxon>
    </lineage>
</organism>
<sequence>MIDKQWTGIEENLIIKAGFESEFYPFLYSLPRFKIEKKWTGWKTLDYVGCSQARKHQDTISAPQEYYAFLVLRNDGLIAKGINQPRLKLPIQKPGTLIILKRHSYHHVIVDNRLGNNQDSKFWIALGQVFDVKPTRFEVFQLFQQFLIQRLSHKYSDI</sequence>
<protein>
    <submittedName>
        <fullName evidence="1">Uncharacterized protein</fullName>
    </submittedName>
</protein>
<accession>A0ABT2MJZ1</accession>
<comment type="caution">
    <text evidence="1">The sequence shown here is derived from an EMBL/GenBank/DDBJ whole genome shotgun (WGS) entry which is preliminary data.</text>
</comment>
<proteinExistence type="predicted"/>
<dbReference type="RefSeq" id="WP_261235110.1">
    <property type="nucleotide sequence ID" value="NZ_JAMXFF010000002.1"/>
</dbReference>
<gene>
    <name evidence="1" type="ORF">NG799_01795</name>
</gene>
<reference evidence="1 2" key="1">
    <citation type="journal article" date="2022" name="Front. Microbiol.">
        <title>High genomic differentiation and limited gene flow indicate recent cryptic speciation within the genus Laspinema (cyanobacteria).</title>
        <authorList>
            <person name="Stanojkovic A."/>
            <person name="Skoupy S."/>
            <person name="Skaloud P."/>
            <person name="Dvorak P."/>
        </authorList>
    </citation>
    <scope>NUCLEOTIDE SEQUENCE [LARGE SCALE GENOMIC DNA]</scope>
    <source>
        <strain evidence="1 2">D2a</strain>
    </source>
</reference>
<evidence type="ECO:0000313" key="2">
    <source>
        <dbReference type="Proteomes" id="UP001525890"/>
    </source>
</evidence>
<evidence type="ECO:0000313" key="1">
    <source>
        <dbReference type="EMBL" id="MCT7965064.1"/>
    </source>
</evidence>
<name>A0ABT2MJZ1_9CYAN</name>
<dbReference type="EMBL" id="JAMXFF010000002">
    <property type="protein sequence ID" value="MCT7965064.1"/>
    <property type="molecule type" value="Genomic_DNA"/>
</dbReference>
<dbReference type="Proteomes" id="UP001525890">
    <property type="component" value="Unassembled WGS sequence"/>
</dbReference>